<gene>
    <name evidence="1" type="ORF">CEP68_02535</name>
</gene>
<dbReference type="Proteomes" id="UP000197050">
    <property type="component" value="Chromosome"/>
</dbReference>
<dbReference type="RefSeq" id="WP_088582283.1">
    <property type="nucleotide sequence ID" value="NZ_CP022048.2"/>
</dbReference>
<evidence type="ECO:0000313" key="2">
    <source>
        <dbReference type="Proteomes" id="UP000197050"/>
    </source>
</evidence>
<organism evidence="1 2">
    <name type="scientific">Brevundimonas vesicularis</name>
    <name type="common">Pseudomonas vesicularis</name>
    <dbReference type="NCBI Taxonomy" id="41276"/>
    <lineage>
        <taxon>Bacteria</taxon>
        <taxon>Pseudomonadati</taxon>
        <taxon>Pseudomonadota</taxon>
        <taxon>Alphaproteobacteria</taxon>
        <taxon>Caulobacterales</taxon>
        <taxon>Caulobacteraceae</taxon>
        <taxon>Brevundimonas</taxon>
    </lineage>
</organism>
<evidence type="ECO:0008006" key="3">
    <source>
        <dbReference type="Google" id="ProtNLM"/>
    </source>
</evidence>
<dbReference type="NCBIfam" id="TIGR01725">
    <property type="entry name" value="phge_HK97_gp10"/>
    <property type="match status" value="1"/>
</dbReference>
<evidence type="ECO:0000313" key="1">
    <source>
        <dbReference type="EMBL" id="ASE38471.1"/>
    </source>
</evidence>
<reference evidence="2" key="1">
    <citation type="submission" date="2017-06" db="EMBL/GenBank/DDBJ databases">
        <title>FDA dAtabase for Regulatory Grade micrObial Sequences (FDA-ARGOS): Supporting development and validation of Infectious Disease Dx tests.</title>
        <authorList>
            <person name="Minogue T."/>
            <person name="Wolcott M."/>
            <person name="Wasieloski L."/>
            <person name="Aguilar W."/>
            <person name="Moore D."/>
            <person name="Tallon L."/>
            <person name="Sadzewicz L."/>
            <person name="Sengamalay N."/>
            <person name="Ott S."/>
            <person name="Godinez A."/>
            <person name="Nagaraj S."/>
            <person name="Nadendla S."/>
            <person name="Geyer C."/>
            <person name="Sichtig H."/>
        </authorList>
    </citation>
    <scope>NUCLEOTIDE SEQUENCE [LARGE SCALE GENOMIC DNA]</scope>
    <source>
        <strain evidence="2">FDAARGOS_289</strain>
    </source>
</reference>
<name>A0A1Z3U5E5_BREVE</name>
<dbReference type="KEGG" id="bvc:CEP68_02535"/>
<protein>
    <recommendedName>
        <fullName evidence="3">HK97 gp10 family phage protein</fullName>
    </recommendedName>
</protein>
<dbReference type="EMBL" id="CP022048">
    <property type="protein sequence ID" value="ASE38471.1"/>
    <property type="molecule type" value="Genomic_DNA"/>
</dbReference>
<accession>A0A1Z3U5E5</accession>
<dbReference type="GeneID" id="34013542"/>
<sequence>MAASGFRAGDRERARAKFRALPKAVRQNVETALEQNAEDLSAAIKRRVPVEYGDLQKSVTWKKGAASSKSRDQGSDPDLTVRVVEGDKDAFYAPFVEYGTADAPAQPHFFPTYRSMRRRLKSRLSRAVSKAIKEAGA</sequence>
<dbReference type="AlphaFoldDB" id="A0A1Z3U5E5"/>
<dbReference type="Pfam" id="PF04883">
    <property type="entry name" value="HK97-gp10_like"/>
    <property type="match status" value="1"/>
</dbReference>
<proteinExistence type="predicted"/>
<dbReference type="InterPro" id="IPR010064">
    <property type="entry name" value="HK97-gp10_tail"/>
</dbReference>